<dbReference type="AlphaFoldDB" id="A0AAW1PHD7"/>
<evidence type="ECO:0000256" key="3">
    <source>
        <dbReference type="PROSITE-ProRule" id="PRU00023"/>
    </source>
</evidence>
<protein>
    <recommendedName>
        <fullName evidence="7">Cellulase</fullName>
    </recommendedName>
</protein>
<organism evidence="5 6">
    <name type="scientific">[Myrmecia] bisecta</name>
    <dbReference type="NCBI Taxonomy" id="41462"/>
    <lineage>
        <taxon>Eukaryota</taxon>
        <taxon>Viridiplantae</taxon>
        <taxon>Chlorophyta</taxon>
        <taxon>core chlorophytes</taxon>
        <taxon>Trebouxiophyceae</taxon>
        <taxon>Trebouxiales</taxon>
        <taxon>Trebouxiaceae</taxon>
        <taxon>Myrmecia</taxon>
    </lineage>
</organism>
<comment type="caution">
    <text evidence="5">The sequence shown here is derived from an EMBL/GenBank/DDBJ whole genome shotgun (WGS) entry which is preliminary data.</text>
</comment>
<dbReference type="Proteomes" id="UP001489004">
    <property type="component" value="Unassembled WGS sequence"/>
</dbReference>
<evidence type="ECO:0000256" key="4">
    <source>
        <dbReference type="SAM" id="MobiDB-lite"/>
    </source>
</evidence>
<dbReference type="InterPro" id="IPR036770">
    <property type="entry name" value="Ankyrin_rpt-contain_sf"/>
</dbReference>
<accession>A0AAW1PHD7</accession>
<dbReference type="PROSITE" id="PS50088">
    <property type="entry name" value="ANK_REPEAT"/>
    <property type="match status" value="4"/>
</dbReference>
<sequence>MGATTSCLSNGGRSLLSASSTGNVEAVRQVLEAKPELANYTAFASYNNCIHNAAVNGHVRVIQAVVEVLQTTAKDIAGMDTGDLKIKTISVVTWGRFLKDVLNQRTSQGQTPLMLACEAGHADCVEFLLSQGADVFAVDRVQRRSAVHYAAAAGKVAVLRKLLDDGTKLHTEEGLQALKHVRVHDMSGQCRYIDSRAENGMTALHLAAMAGELDCVQALLSAGASMMVRTVDLDMPSLTPVPAGSTPLHLAAMRGHVAIVQAMLQAHADALGTWGRNPAADGQASRRAWEGDGRIDLRSVANCLRQLPYHVAYHRGFREAAGILNPTVPIDAALESVREMDEGFGPQKLQTLAAYALRANLLMWLRTYKAEQEFLRAKLVSSKPAREAGAKPAEANGAAAAVMPSVNETDETETGSNTSMTTPAVSRMLQPATSLRASIRQRFSGASVFDASHSGFTDPDQPVHRSQFTTPVASPSESFSHYSPPQQEGVLFASPFAAFAASPDLSFDSPRNSEAADPTPMQLQMDARRSSLPKALLARLGGRGGSDWSLTLLARRQNSSPADLLSLSSSQRRSTKAARAAATLSGANSARLPAGEAAMSMAVAAQQHALALPTSISFRRTHSLAEDLDMSRLDMGQRAASRQYSTLKRTLSSFRRSRPTKVVSRAASGKDLWRQASIQGFDDDEVDHDCGICLDRQDEVAINGCNHALTVCATELADHWLIGSVAVADISADMATVVIAVFLALCGLVASQPAVTGQHEPWSVYTNKDQLQHGDGTFYGAGQDAAGTCSFSENFANTNSLSWTAGVYNTIAMNDPDFDNSKACGMCLMYRATGTGIGTTPIGREWKRGFVNNRCPECLKGSLDNAMQGDGRWGVEWYAVDCLTGGQPLDFQIVVASQYFFNMVVSNAPRPVTGVSVKIGSKWLALTRTNNNQWPYYNTDGGYTFPMQVQVTDVNGQCVQDTMTGPKMGAGTVNFDAPGFPYKGMPCEGTSGAATGAASAARTTTVASPSPVAAGSPSPVAAASLASPSPLAQAQASPPTQASPVAQASPAAQASPVAQPSPVGQGQAVASPSPVAAAAAASPPPQSPPVVAPVVIPAFQQCGGSGYNCGPPGQACVDAPWPSPHVCIDGFACRKATDSTGSGTLWQCQPGSGASAGRRLLRKV</sequence>
<feature type="compositionally biased region" description="Low complexity" evidence="4">
    <location>
        <begin position="390"/>
        <end position="401"/>
    </location>
</feature>
<dbReference type="PANTHER" id="PTHR24198">
    <property type="entry name" value="ANKYRIN REPEAT AND PROTEIN KINASE DOMAIN-CONTAINING PROTEIN"/>
    <property type="match status" value="1"/>
</dbReference>
<dbReference type="PANTHER" id="PTHR24198:SF165">
    <property type="entry name" value="ANKYRIN REPEAT-CONTAINING PROTEIN-RELATED"/>
    <property type="match status" value="1"/>
</dbReference>
<dbReference type="Gene3D" id="2.40.40.10">
    <property type="entry name" value="RlpA-like domain"/>
    <property type="match status" value="1"/>
</dbReference>
<name>A0AAW1PHD7_9CHLO</name>
<feature type="repeat" description="ANK" evidence="3">
    <location>
        <begin position="108"/>
        <end position="140"/>
    </location>
</feature>
<feature type="repeat" description="ANK" evidence="3">
    <location>
        <begin position="142"/>
        <end position="174"/>
    </location>
</feature>
<feature type="region of interest" description="Disordered" evidence="4">
    <location>
        <begin position="1008"/>
        <end position="1069"/>
    </location>
</feature>
<proteinExistence type="predicted"/>
<feature type="region of interest" description="Disordered" evidence="4">
    <location>
        <begin position="453"/>
        <end position="485"/>
    </location>
</feature>
<keyword evidence="6" id="KW-1185">Reference proteome</keyword>
<evidence type="ECO:0000256" key="2">
    <source>
        <dbReference type="ARBA" id="ARBA00023043"/>
    </source>
</evidence>
<dbReference type="EMBL" id="JALJOR010000011">
    <property type="protein sequence ID" value="KAK9808944.1"/>
    <property type="molecule type" value="Genomic_DNA"/>
</dbReference>
<feature type="region of interest" description="Disordered" evidence="4">
    <location>
        <begin position="382"/>
        <end position="429"/>
    </location>
</feature>
<dbReference type="InterPro" id="IPR036749">
    <property type="entry name" value="Expansin_CBD_sf"/>
</dbReference>
<reference evidence="5 6" key="1">
    <citation type="journal article" date="2024" name="Nat. Commun.">
        <title>Phylogenomics reveals the evolutionary origins of lichenization in chlorophyte algae.</title>
        <authorList>
            <person name="Puginier C."/>
            <person name="Libourel C."/>
            <person name="Otte J."/>
            <person name="Skaloud P."/>
            <person name="Haon M."/>
            <person name="Grisel S."/>
            <person name="Petersen M."/>
            <person name="Berrin J.G."/>
            <person name="Delaux P.M."/>
            <person name="Dal Grande F."/>
            <person name="Keller J."/>
        </authorList>
    </citation>
    <scope>NUCLEOTIDE SEQUENCE [LARGE SCALE GENOMIC DNA]</scope>
    <source>
        <strain evidence="5 6">SAG 2043</strain>
    </source>
</reference>
<dbReference type="SMART" id="SM00248">
    <property type="entry name" value="ANK"/>
    <property type="match status" value="6"/>
</dbReference>
<evidence type="ECO:0008006" key="7">
    <source>
        <dbReference type="Google" id="ProtNLM"/>
    </source>
</evidence>
<dbReference type="PROSITE" id="PS50297">
    <property type="entry name" value="ANK_REP_REGION"/>
    <property type="match status" value="3"/>
</dbReference>
<keyword evidence="2 3" id="KW-0040">ANK repeat</keyword>
<evidence type="ECO:0000313" key="5">
    <source>
        <dbReference type="EMBL" id="KAK9808944.1"/>
    </source>
</evidence>
<dbReference type="SUPFAM" id="SSF50685">
    <property type="entry name" value="Barwin-like endoglucanases"/>
    <property type="match status" value="1"/>
</dbReference>
<feature type="compositionally biased region" description="Polar residues" evidence="4">
    <location>
        <begin position="414"/>
        <end position="424"/>
    </location>
</feature>
<dbReference type="InterPro" id="IPR036908">
    <property type="entry name" value="RlpA-like_sf"/>
</dbReference>
<evidence type="ECO:0000313" key="6">
    <source>
        <dbReference type="Proteomes" id="UP001489004"/>
    </source>
</evidence>
<feature type="repeat" description="ANK" evidence="3">
    <location>
        <begin position="243"/>
        <end position="269"/>
    </location>
</feature>
<feature type="repeat" description="ANK" evidence="3">
    <location>
        <begin position="199"/>
        <end position="231"/>
    </location>
</feature>
<dbReference type="Gene3D" id="1.25.40.20">
    <property type="entry name" value="Ankyrin repeat-containing domain"/>
    <property type="match status" value="2"/>
</dbReference>
<dbReference type="SUPFAM" id="SSF48403">
    <property type="entry name" value="Ankyrin repeat"/>
    <property type="match status" value="1"/>
</dbReference>
<feature type="compositionally biased region" description="Polar residues" evidence="4">
    <location>
        <begin position="464"/>
        <end position="485"/>
    </location>
</feature>
<dbReference type="Gene3D" id="2.60.40.760">
    <property type="entry name" value="Expansin, cellulose-binding-like domain"/>
    <property type="match status" value="1"/>
</dbReference>
<evidence type="ECO:0000256" key="1">
    <source>
        <dbReference type="ARBA" id="ARBA00022737"/>
    </source>
</evidence>
<dbReference type="Pfam" id="PF12796">
    <property type="entry name" value="Ank_2"/>
    <property type="match status" value="2"/>
</dbReference>
<gene>
    <name evidence="5" type="ORF">WJX72_006738</name>
</gene>
<dbReference type="InterPro" id="IPR002110">
    <property type="entry name" value="Ankyrin_rpt"/>
</dbReference>
<dbReference type="CDD" id="cd22271">
    <property type="entry name" value="DPBB_EXP_N-like"/>
    <property type="match status" value="1"/>
</dbReference>
<keyword evidence="1" id="KW-0677">Repeat</keyword>